<dbReference type="Pfam" id="PF03641">
    <property type="entry name" value="Lysine_decarbox"/>
    <property type="match status" value="1"/>
</dbReference>
<dbReference type="InterPro" id="IPR031100">
    <property type="entry name" value="LOG_fam"/>
</dbReference>
<dbReference type="EMBL" id="JACLRA010000002">
    <property type="protein sequence ID" value="MBC2863249.1"/>
    <property type="molecule type" value="Genomic_DNA"/>
</dbReference>
<proteinExistence type="predicted"/>
<dbReference type="GO" id="GO:0008714">
    <property type="term" value="F:AMP nucleosidase activity"/>
    <property type="evidence" value="ECO:0007669"/>
    <property type="project" value="UniProtKB-EC"/>
</dbReference>
<dbReference type="Gene3D" id="3.40.50.450">
    <property type="match status" value="1"/>
</dbReference>
<evidence type="ECO:0000313" key="4">
    <source>
        <dbReference type="EMBL" id="MBC2863249.1"/>
    </source>
</evidence>
<dbReference type="EC" id="3.2.2.4" evidence="2"/>
<dbReference type="AlphaFoldDB" id="A0A7X1HUB2"/>
<comment type="caution">
    <text evidence="4">The sequence shown here is derived from an EMBL/GenBank/DDBJ whole genome shotgun (WGS) entry which is preliminary data.</text>
</comment>
<gene>
    <name evidence="4" type="ORF">H7U16_25920</name>
</gene>
<protein>
    <recommendedName>
        <fullName evidence="3">AMP nucleosidase</fullName>
        <ecNumber evidence="2">3.2.2.4</ecNumber>
    </recommendedName>
    <alternativeName>
        <fullName evidence="3">AMP nucleosidase</fullName>
    </alternativeName>
</protein>
<dbReference type="SUPFAM" id="SSF102405">
    <property type="entry name" value="MCP/YpsA-like"/>
    <property type="match status" value="1"/>
</dbReference>
<comment type="catalytic activity">
    <reaction evidence="1">
        <text>AMP + H2O = D-ribose 5-phosphate + adenine</text>
        <dbReference type="Rhea" id="RHEA:20129"/>
        <dbReference type="ChEBI" id="CHEBI:15377"/>
        <dbReference type="ChEBI" id="CHEBI:16708"/>
        <dbReference type="ChEBI" id="CHEBI:78346"/>
        <dbReference type="ChEBI" id="CHEBI:456215"/>
        <dbReference type="EC" id="3.2.2.4"/>
    </reaction>
</comment>
<evidence type="ECO:0000256" key="1">
    <source>
        <dbReference type="ARBA" id="ARBA00000274"/>
    </source>
</evidence>
<sequence length="49" mass="5549">MNTNNFFDELLSFLDKAVDRGFLSQSARRILIFAPTAADLIDKLQCICL</sequence>
<name>A0A7X1HUB2_KLEPN</name>
<organism evidence="4 5">
    <name type="scientific">Klebsiella pneumoniae</name>
    <dbReference type="NCBI Taxonomy" id="573"/>
    <lineage>
        <taxon>Bacteria</taxon>
        <taxon>Pseudomonadati</taxon>
        <taxon>Pseudomonadota</taxon>
        <taxon>Gammaproteobacteria</taxon>
        <taxon>Enterobacterales</taxon>
        <taxon>Enterobacteriaceae</taxon>
        <taxon>Klebsiella/Raoultella group</taxon>
        <taxon>Klebsiella</taxon>
        <taxon>Klebsiella pneumoniae complex</taxon>
    </lineage>
</organism>
<evidence type="ECO:0000313" key="5">
    <source>
        <dbReference type="Proteomes" id="UP000592342"/>
    </source>
</evidence>
<evidence type="ECO:0000256" key="2">
    <source>
        <dbReference type="ARBA" id="ARBA00011985"/>
    </source>
</evidence>
<accession>A0A7X1HUB2</accession>
<reference evidence="4 5" key="1">
    <citation type="submission" date="2020-08" db="EMBL/GenBank/DDBJ databases">
        <title>Tigecycline and colistin resistance in Klebsiella pneumoniae.</title>
        <authorList>
            <person name="Ramesh N."/>
            <person name="Shanthini T."/>
            <person name="Prasanth M."/>
            <person name="Senthilkumar N."/>
            <person name="Meesala Krishna M."/>
            <person name="Guruswami G."/>
        </authorList>
    </citation>
    <scope>NUCLEOTIDE SEQUENCE [LARGE SCALE GENOMIC DNA]</scope>
    <source>
        <strain evidence="4 5">SHM 84</strain>
    </source>
</reference>
<dbReference type="Proteomes" id="UP000592342">
    <property type="component" value="Unassembled WGS sequence"/>
</dbReference>
<evidence type="ECO:0000256" key="3">
    <source>
        <dbReference type="ARBA" id="ARBA00031983"/>
    </source>
</evidence>